<reference evidence="2 3" key="1">
    <citation type="journal article" date="2007" name="Genome Res.">
        <title>Genome characteristics of facultatively symbiotic Frankia sp. strains reflect host range and host plant biogeography.</title>
        <authorList>
            <person name="Normand P."/>
            <person name="Lapierre P."/>
            <person name="Tisa L.S."/>
            <person name="Gogarten J.P."/>
            <person name="Alloisio N."/>
            <person name="Bagnarol E."/>
            <person name="Bassi C.A."/>
            <person name="Berry A.M."/>
            <person name="Bickhart D.M."/>
            <person name="Choisne N."/>
            <person name="Couloux A."/>
            <person name="Cournoyer B."/>
            <person name="Cruveiller S."/>
            <person name="Daubin V."/>
            <person name="Demange N."/>
            <person name="Francino M.P."/>
            <person name="Goltsman E."/>
            <person name="Huang Y."/>
            <person name="Kopp O.R."/>
            <person name="Labarre L."/>
            <person name="Lapidus A."/>
            <person name="Lavire C."/>
            <person name="Marechal J."/>
            <person name="Martinez M."/>
            <person name="Mastronunzio J.E."/>
            <person name="Mullin B.C."/>
            <person name="Niemann J."/>
            <person name="Pujic P."/>
            <person name="Rawnsley T."/>
            <person name="Rouy Z."/>
            <person name="Schenowitz C."/>
            <person name="Sellstedt A."/>
            <person name="Tavares F."/>
            <person name="Tomkins J.P."/>
            <person name="Vallenet D."/>
            <person name="Valverde C."/>
            <person name="Wall L.G."/>
            <person name="Wang Y."/>
            <person name="Medigue C."/>
            <person name="Benson D.R."/>
        </authorList>
    </citation>
    <scope>NUCLEOTIDE SEQUENCE [LARGE SCALE GENOMIC DNA]</scope>
    <source>
        <strain evidence="3">DSM 45986 / CECT 9034 / ACN14a</strain>
    </source>
</reference>
<evidence type="ECO:0000313" key="3">
    <source>
        <dbReference type="Proteomes" id="UP000000657"/>
    </source>
</evidence>
<dbReference type="HOGENOM" id="CLU_3428197_0_0_11"/>
<evidence type="ECO:0000313" key="2">
    <source>
        <dbReference type="EMBL" id="CAJ58695.1"/>
    </source>
</evidence>
<dbReference type="KEGG" id="fal:FRAAL0012"/>
<dbReference type="Proteomes" id="UP000000657">
    <property type="component" value="Chromosome"/>
</dbReference>
<dbReference type="AlphaFoldDB" id="Q0RUQ0"/>
<keyword evidence="3" id="KW-1185">Reference proteome</keyword>
<name>Q0RUQ0_FRAAA</name>
<organism evidence="2 3">
    <name type="scientific">Frankia alni (strain DSM 45986 / CECT 9034 / ACN14a)</name>
    <dbReference type="NCBI Taxonomy" id="326424"/>
    <lineage>
        <taxon>Bacteria</taxon>
        <taxon>Bacillati</taxon>
        <taxon>Actinomycetota</taxon>
        <taxon>Actinomycetes</taxon>
        <taxon>Frankiales</taxon>
        <taxon>Frankiaceae</taxon>
        <taxon>Frankia</taxon>
    </lineage>
</organism>
<proteinExistence type="predicted"/>
<feature type="region of interest" description="Disordered" evidence="1">
    <location>
        <begin position="1"/>
        <end position="20"/>
    </location>
</feature>
<sequence length="20" mass="2201">MMLAGGTTPRTPRVWRGSLL</sequence>
<evidence type="ECO:0000256" key="1">
    <source>
        <dbReference type="SAM" id="MobiDB-lite"/>
    </source>
</evidence>
<accession>Q0RUQ0</accession>
<protein>
    <submittedName>
        <fullName evidence="2">Uncharacterized protein</fullName>
    </submittedName>
</protein>
<dbReference type="EMBL" id="CT573213">
    <property type="protein sequence ID" value="CAJ58695.1"/>
    <property type="molecule type" value="Genomic_DNA"/>
</dbReference>
<gene>
    <name evidence="2" type="ordered locus">FRAAL0012</name>
</gene>